<dbReference type="Proteomes" id="UP000008070">
    <property type="component" value="Plasmid p1METDI"/>
</dbReference>
<feature type="domain" description="Glycosyltransferase 2-like" evidence="1">
    <location>
        <begin position="7"/>
        <end position="120"/>
    </location>
</feature>
<dbReference type="Pfam" id="PF00535">
    <property type="entry name" value="Glycos_transf_2"/>
    <property type="match status" value="1"/>
</dbReference>
<sequence length="381" mass="43685">MTKSVTLITPCFKTPSYYLERLSLSVLPYADLFEWIIVDDTPGSKQVLSSYEKIRRTMKDAVLIKHDVNRGISSSYKSAIEAASGNYIAILDHDDEINLEGIFDSIKSAIRLEYDLIYTGESRFSGSSMSSYHKPKFDILSALHYFYPHHLCLFKRNVVQDILTKSDNCLSVTETAFDIGLWYEYIRYFENSTLRAFYISAAGYGWRVHHGSTASDIHQKPNHLKERQAIGKRFFSYFEHDFTIQTRDDVPFILSGKFGLDHTAILDYIKRFYRLDFFDGIDQIELGEKHFAMNDSVDILLRSIPFKTLATLAPNLVICVDTNQIELRNSFHYPGVPYLARVVGDEICFGSPYVKLTSKQLTDPSRALENKLVVSSNVWSD</sequence>
<accession>A0A2P9HAX9</accession>
<geneLocation type="plasmid" evidence="2 3">
    <name>p1METDI</name>
</geneLocation>
<dbReference type="SUPFAM" id="SSF53448">
    <property type="entry name" value="Nucleotide-diphospho-sugar transferases"/>
    <property type="match status" value="1"/>
</dbReference>
<dbReference type="RefSeq" id="WP_080579950.1">
    <property type="nucleotide sequence ID" value="NC_012987.1"/>
</dbReference>
<evidence type="ECO:0000313" key="3">
    <source>
        <dbReference type="Proteomes" id="UP000008070"/>
    </source>
</evidence>
<dbReference type="Gene3D" id="3.90.550.10">
    <property type="entry name" value="Spore Coat Polysaccharide Biosynthesis Protein SpsA, Chain A"/>
    <property type="match status" value="1"/>
</dbReference>
<dbReference type="InterPro" id="IPR029044">
    <property type="entry name" value="Nucleotide-diphossugar_trans"/>
</dbReference>
<protein>
    <submittedName>
        <fullName evidence="2">Glycosyltransferase (Family GT2)</fullName>
    </submittedName>
</protein>
<reference evidence="3" key="1">
    <citation type="journal article" date="2009" name="PLoS ONE">
        <title>Methylobacterium genome sequences: a reference blueprint to investigate microbial metabolism of C1 compounds from natural and industrial sources.</title>
        <authorList>
            <person name="Vuilleumier S."/>
            <person name="Chistoserdova L."/>
            <person name="Lee M.-C."/>
            <person name="Bringel F."/>
            <person name="Lajus A."/>
            <person name="Zhou Y."/>
            <person name="Gourion B."/>
            <person name="Barbe V."/>
            <person name="Chang J."/>
            <person name="Cruveiller S."/>
            <person name="Dossat C."/>
            <person name="Gillett W."/>
            <person name="Gruffaz C."/>
            <person name="Haugen E."/>
            <person name="Hourcade E."/>
            <person name="Levy R."/>
            <person name="Mangenot S."/>
            <person name="Muller E."/>
            <person name="Nadalig T."/>
            <person name="Pagni M."/>
            <person name="Penny C."/>
            <person name="Peyraud R."/>
            <person name="Robinson D.G."/>
            <person name="Roche D."/>
            <person name="Rouy Z."/>
            <person name="Saenampechek C."/>
            <person name="Salvignol G."/>
            <person name="Vallenet D."/>
            <person name="Wu Z."/>
            <person name="Marx C.J."/>
            <person name="Vorholt J.A."/>
            <person name="Olson M.V."/>
            <person name="Kaul R."/>
            <person name="Weissenbach J."/>
            <person name="Medigue C."/>
            <person name="Lidstrom M.E."/>
        </authorList>
    </citation>
    <scope>NUCLEOTIDE SEQUENCE [LARGE SCALE GENOMIC DNA]</scope>
    <source>
        <strain evidence="3">DSM 6343 / CIP 106787 / DM4</strain>
        <plasmid evidence="3">p1METDI</plasmid>
    </source>
</reference>
<keyword evidence="2" id="KW-0614">Plasmid</keyword>
<dbReference type="EMBL" id="FP103043">
    <property type="protein sequence ID" value="SPK02052.1"/>
    <property type="molecule type" value="Genomic_DNA"/>
</dbReference>
<evidence type="ECO:0000259" key="1">
    <source>
        <dbReference type="Pfam" id="PF00535"/>
    </source>
</evidence>
<gene>
    <name evidence="2" type="ORF">METD_P1METDICDS40065D</name>
</gene>
<organism evidence="2 3">
    <name type="scientific">Methylorubrum extorquens (strain DSM 6343 / CIP 106787 / DM4)</name>
    <name type="common">Methylobacterium extorquens</name>
    <dbReference type="NCBI Taxonomy" id="661410"/>
    <lineage>
        <taxon>Bacteria</taxon>
        <taxon>Pseudomonadati</taxon>
        <taxon>Pseudomonadota</taxon>
        <taxon>Alphaproteobacteria</taxon>
        <taxon>Hyphomicrobiales</taxon>
        <taxon>Methylobacteriaceae</taxon>
        <taxon>Methylorubrum</taxon>
    </lineage>
</organism>
<proteinExistence type="predicted"/>
<dbReference type="AlphaFoldDB" id="A0A2P9HAX9"/>
<name>A0A2P9HAX9_METED</name>
<dbReference type="GeneID" id="72992909"/>
<evidence type="ECO:0000313" key="2">
    <source>
        <dbReference type="EMBL" id="SPK02052.1"/>
    </source>
</evidence>
<dbReference type="InterPro" id="IPR001173">
    <property type="entry name" value="Glyco_trans_2-like"/>
</dbReference>